<dbReference type="AlphaFoldDB" id="X1QMP5"/>
<dbReference type="SUPFAM" id="SSF53383">
    <property type="entry name" value="PLP-dependent transferases"/>
    <property type="match status" value="1"/>
</dbReference>
<evidence type="ECO:0008006" key="2">
    <source>
        <dbReference type="Google" id="ProtNLM"/>
    </source>
</evidence>
<dbReference type="Gene3D" id="3.90.1150.10">
    <property type="entry name" value="Aspartate Aminotransferase, domain 1"/>
    <property type="match status" value="1"/>
</dbReference>
<dbReference type="PANTHER" id="PTHR30244">
    <property type="entry name" value="TRANSAMINASE"/>
    <property type="match status" value="1"/>
</dbReference>
<dbReference type="Gene3D" id="3.40.640.10">
    <property type="entry name" value="Type I PLP-dependent aspartate aminotransferase-like (Major domain)"/>
    <property type="match status" value="1"/>
</dbReference>
<dbReference type="PANTHER" id="PTHR30244:SF34">
    <property type="entry name" value="DTDP-4-AMINO-4,6-DIDEOXYGALACTOSE TRANSAMINASE"/>
    <property type="match status" value="1"/>
</dbReference>
<dbReference type="InterPro" id="IPR000653">
    <property type="entry name" value="DegT/StrS_aminotransferase"/>
</dbReference>
<reference evidence="1" key="1">
    <citation type="journal article" date="2014" name="Front. Microbiol.">
        <title>High frequency of phylogenetically diverse reductive dehalogenase-homologous genes in deep subseafloor sedimentary metagenomes.</title>
        <authorList>
            <person name="Kawai M."/>
            <person name="Futagami T."/>
            <person name="Toyoda A."/>
            <person name="Takaki Y."/>
            <person name="Nishi S."/>
            <person name="Hori S."/>
            <person name="Arai W."/>
            <person name="Tsubouchi T."/>
            <person name="Morono Y."/>
            <person name="Uchiyama I."/>
            <person name="Ito T."/>
            <person name="Fujiyama A."/>
            <person name="Inagaki F."/>
            <person name="Takami H."/>
        </authorList>
    </citation>
    <scope>NUCLEOTIDE SEQUENCE</scope>
    <source>
        <strain evidence="1">Expedition CK06-06</strain>
    </source>
</reference>
<dbReference type="GO" id="GO:0008483">
    <property type="term" value="F:transaminase activity"/>
    <property type="evidence" value="ECO:0007669"/>
    <property type="project" value="TreeGrafter"/>
</dbReference>
<dbReference type="InterPro" id="IPR015421">
    <property type="entry name" value="PyrdxlP-dep_Trfase_major"/>
</dbReference>
<protein>
    <recommendedName>
        <fullName evidence="2">DegT/DnrJ/EryC1/StrS aminotransferase family protein</fullName>
    </recommendedName>
</protein>
<comment type="caution">
    <text evidence="1">The sequence shown here is derived from an EMBL/GenBank/DDBJ whole genome shotgun (WGS) entry which is preliminary data.</text>
</comment>
<dbReference type="Pfam" id="PF01041">
    <property type="entry name" value="DegT_DnrJ_EryC1"/>
    <property type="match status" value="1"/>
</dbReference>
<feature type="non-terminal residue" evidence="1">
    <location>
        <position position="1"/>
    </location>
</feature>
<dbReference type="GO" id="GO:0030170">
    <property type="term" value="F:pyridoxal phosphate binding"/>
    <property type="evidence" value="ECO:0007669"/>
    <property type="project" value="TreeGrafter"/>
</dbReference>
<proteinExistence type="predicted"/>
<dbReference type="EMBL" id="BARV01033632">
    <property type="protein sequence ID" value="GAI52275.1"/>
    <property type="molecule type" value="Genomic_DNA"/>
</dbReference>
<dbReference type="GO" id="GO:0000271">
    <property type="term" value="P:polysaccharide biosynthetic process"/>
    <property type="evidence" value="ECO:0007669"/>
    <property type="project" value="TreeGrafter"/>
</dbReference>
<organism evidence="1">
    <name type="scientific">marine sediment metagenome</name>
    <dbReference type="NCBI Taxonomy" id="412755"/>
    <lineage>
        <taxon>unclassified sequences</taxon>
        <taxon>metagenomes</taxon>
        <taxon>ecological metagenomes</taxon>
    </lineage>
</organism>
<gene>
    <name evidence="1" type="ORF">S06H3_52827</name>
</gene>
<name>X1QMP5_9ZZZZ</name>
<dbReference type="InterPro" id="IPR015424">
    <property type="entry name" value="PyrdxlP-dep_Trfase"/>
</dbReference>
<sequence>RKKIGAIADFGSFSFQESKSLTAGEGGIVLTNNAELAEKARLIHNIGRKVGIPGYLHLILSSNYRMTEFQGALLLSQMKHLPEWTELKHENGEYLAAELGKVGGVEPLKRDSRITKRGYYFFIIKYNSDEFKGLPRDKFIEALNAEGVPSSTAYGVPLYKNPAFKKENLKGIWAQGVGPIPDYETLYLPVAEEFCTHQQVVLPHTVLMADRSGIKMIIDSIAKD</sequence>
<accession>X1QMP5</accession>
<dbReference type="InterPro" id="IPR015422">
    <property type="entry name" value="PyrdxlP-dep_Trfase_small"/>
</dbReference>
<evidence type="ECO:0000313" key="1">
    <source>
        <dbReference type="EMBL" id="GAI52275.1"/>
    </source>
</evidence>